<keyword evidence="1" id="KW-0812">Transmembrane</keyword>
<sequence>MEKDVNIYIMKVLARLNLKAWLIYGDLSHVILIEPRQYLLLHLSPCFHPSFHGMWFLIDHPSPPPLLSIFFLVSPFFFFCSLWVLLQPLNY</sequence>
<dbReference type="Proteomes" id="UP000006882">
    <property type="component" value="Chromosome G3"/>
</dbReference>
<evidence type="ECO:0000313" key="3">
    <source>
        <dbReference type="Proteomes" id="UP000006882"/>
    </source>
</evidence>
<reference evidence="2 3" key="1">
    <citation type="journal article" date="2013" name="Nat. Genet.">
        <title>The high-quality draft genome of peach (Prunus persica) identifies unique patterns of genetic diversity, domestication and genome evolution.</title>
        <authorList>
            <consortium name="International Peach Genome Initiative"/>
            <person name="Verde I."/>
            <person name="Abbott A.G."/>
            <person name="Scalabrin S."/>
            <person name="Jung S."/>
            <person name="Shu S."/>
            <person name="Marroni F."/>
            <person name="Zhebentyayeva T."/>
            <person name="Dettori M.T."/>
            <person name="Grimwood J."/>
            <person name="Cattonaro F."/>
            <person name="Zuccolo A."/>
            <person name="Rossini L."/>
            <person name="Jenkins J."/>
            <person name="Vendramin E."/>
            <person name="Meisel L.A."/>
            <person name="Decroocq V."/>
            <person name="Sosinski B."/>
            <person name="Prochnik S."/>
            <person name="Mitros T."/>
            <person name="Policriti A."/>
            <person name="Cipriani G."/>
            <person name="Dondini L."/>
            <person name="Ficklin S."/>
            <person name="Goodstein D.M."/>
            <person name="Xuan P."/>
            <person name="Del Fabbro C."/>
            <person name="Aramini V."/>
            <person name="Copetti D."/>
            <person name="Gonzalez S."/>
            <person name="Horner D.S."/>
            <person name="Falchi R."/>
            <person name="Lucas S."/>
            <person name="Mica E."/>
            <person name="Maldonado J."/>
            <person name="Lazzari B."/>
            <person name="Bielenberg D."/>
            <person name="Pirona R."/>
            <person name="Miculan M."/>
            <person name="Barakat A."/>
            <person name="Testolin R."/>
            <person name="Stella A."/>
            <person name="Tartarini S."/>
            <person name="Tonutti P."/>
            <person name="Arus P."/>
            <person name="Orellana A."/>
            <person name="Wells C."/>
            <person name="Main D."/>
            <person name="Vizzotto G."/>
            <person name="Silva H."/>
            <person name="Salamini F."/>
            <person name="Schmutz J."/>
            <person name="Morgante M."/>
            <person name="Rokhsar D.S."/>
        </authorList>
    </citation>
    <scope>NUCLEOTIDE SEQUENCE [LARGE SCALE GENOMIC DNA]</scope>
    <source>
        <strain evidence="3">cv. Nemared</strain>
    </source>
</reference>
<dbReference type="Gramene" id="ONI18442">
    <property type="protein sequence ID" value="ONI18442"/>
    <property type="gene ID" value="PRUPE_3G216400"/>
</dbReference>
<accession>A0A251Q3X0</accession>
<gene>
    <name evidence="2" type="ORF">PRUPE_3G216400</name>
</gene>
<keyword evidence="1" id="KW-1133">Transmembrane helix</keyword>
<evidence type="ECO:0000256" key="1">
    <source>
        <dbReference type="SAM" id="Phobius"/>
    </source>
</evidence>
<organism evidence="2 3">
    <name type="scientific">Prunus persica</name>
    <name type="common">Peach</name>
    <name type="synonym">Amygdalus persica</name>
    <dbReference type="NCBI Taxonomy" id="3760"/>
    <lineage>
        <taxon>Eukaryota</taxon>
        <taxon>Viridiplantae</taxon>
        <taxon>Streptophyta</taxon>
        <taxon>Embryophyta</taxon>
        <taxon>Tracheophyta</taxon>
        <taxon>Spermatophyta</taxon>
        <taxon>Magnoliopsida</taxon>
        <taxon>eudicotyledons</taxon>
        <taxon>Gunneridae</taxon>
        <taxon>Pentapetalae</taxon>
        <taxon>rosids</taxon>
        <taxon>fabids</taxon>
        <taxon>Rosales</taxon>
        <taxon>Rosaceae</taxon>
        <taxon>Amygdaloideae</taxon>
        <taxon>Amygdaleae</taxon>
        <taxon>Prunus</taxon>
    </lineage>
</organism>
<name>A0A251Q3X0_PRUPE</name>
<keyword evidence="1" id="KW-0472">Membrane</keyword>
<evidence type="ECO:0000313" key="2">
    <source>
        <dbReference type="EMBL" id="ONI18442.1"/>
    </source>
</evidence>
<keyword evidence="3" id="KW-1185">Reference proteome</keyword>
<protein>
    <submittedName>
        <fullName evidence="2">Uncharacterized protein</fullName>
    </submittedName>
</protein>
<proteinExistence type="predicted"/>
<dbReference type="AlphaFoldDB" id="A0A251Q3X0"/>
<feature type="transmembrane region" description="Helical" evidence="1">
    <location>
        <begin position="65"/>
        <end position="86"/>
    </location>
</feature>
<dbReference type="EMBL" id="CM007653">
    <property type="protein sequence ID" value="ONI18442.1"/>
    <property type="molecule type" value="Genomic_DNA"/>
</dbReference>